<evidence type="ECO:0000256" key="1">
    <source>
        <dbReference type="SAM" id="MobiDB-lite"/>
    </source>
</evidence>
<sequence>MRPCALTLASASRTTLASNSARAFSKCATCAHSHSASIAKAPRRGGTLSKPGGTPDPEKGRQPWFEQRASPRSGLRRHGSVRADSTRERSAPCR</sequence>
<name>A0AAD3S417_NEPGR</name>
<dbReference type="EMBL" id="BSYO01000004">
    <property type="protein sequence ID" value="GMH03827.1"/>
    <property type="molecule type" value="Genomic_DNA"/>
</dbReference>
<keyword evidence="3" id="KW-1185">Reference proteome</keyword>
<organism evidence="2 3">
    <name type="scientific">Nepenthes gracilis</name>
    <name type="common">Slender pitcher plant</name>
    <dbReference type="NCBI Taxonomy" id="150966"/>
    <lineage>
        <taxon>Eukaryota</taxon>
        <taxon>Viridiplantae</taxon>
        <taxon>Streptophyta</taxon>
        <taxon>Embryophyta</taxon>
        <taxon>Tracheophyta</taxon>
        <taxon>Spermatophyta</taxon>
        <taxon>Magnoliopsida</taxon>
        <taxon>eudicotyledons</taxon>
        <taxon>Gunneridae</taxon>
        <taxon>Pentapetalae</taxon>
        <taxon>Caryophyllales</taxon>
        <taxon>Nepenthaceae</taxon>
        <taxon>Nepenthes</taxon>
    </lineage>
</organism>
<gene>
    <name evidence="2" type="ORF">Nepgr_005666</name>
</gene>
<accession>A0AAD3S417</accession>
<feature type="region of interest" description="Disordered" evidence="1">
    <location>
        <begin position="35"/>
        <end position="94"/>
    </location>
</feature>
<dbReference type="AlphaFoldDB" id="A0AAD3S417"/>
<evidence type="ECO:0000313" key="3">
    <source>
        <dbReference type="Proteomes" id="UP001279734"/>
    </source>
</evidence>
<evidence type="ECO:0000313" key="2">
    <source>
        <dbReference type="EMBL" id="GMH03827.1"/>
    </source>
</evidence>
<comment type="caution">
    <text evidence="2">The sequence shown here is derived from an EMBL/GenBank/DDBJ whole genome shotgun (WGS) entry which is preliminary data.</text>
</comment>
<protein>
    <submittedName>
        <fullName evidence="2">Uncharacterized protein</fullName>
    </submittedName>
</protein>
<reference evidence="2" key="1">
    <citation type="submission" date="2023-05" db="EMBL/GenBank/DDBJ databases">
        <title>Nepenthes gracilis genome sequencing.</title>
        <authorList>
            <person name="Fukushima K."/>
        </authorList>
    </citation>
    <scope>NUCLEOTIDE SEQUENCE</scope>
    <source>
        <strain evidence="2">SING2019-196</strain>
    </source>
</reference>
<proteinExistence type="predicted"/>
<feature type="compositionally biased region" description="Basic and acidic residues" evidence="1">
    <location>
        <begin position="84"/>
        <end position="94"/>
    </location>
</feature>
<dbReference type="Proteomes" id="UP001279734">
    <property type="component" value="Unassembled WGS sequence"/>
</dbReference>